<sequence>MKYEQNGSQAYSHISVLLPRFTVFSSPGISLLYYHQTPCSHLITIIYFFKVQSINIVIFQSKSLIIINRKVP</sequence>
<keyword evidence="2" id="KW-1185">Reference proteome</keyword>
<dbReference type="AlphaFoldDB" id="V7B2I8"/>
<dbReference type="EMBL" id="CM002295">
    <property type="protein sequence ID" value="ESW12049.1"/>
    <property type="molecule type" value="Genomic_DNA"/>
</dbReference>
<gene>
    <name evidence="1" type="ORF">PHAVU_008G080700g</name>
</gene>
<evidence type="ECO:0000313" key="1">
    <source>
        <dbReference type="EMBL" id="ESW12049.1"/>
    </source>
</evidence>
<evidence type="ECO:0000313" key="2">
    <source>
        <dbReference type="Proteomes" id="UP000000226"/>
    </source>
</evidence>
<dbReference type="Gramene" id="ESW12049">
    <property type="protein sequence ID" value="ESW12049"/>
    <property type="gene ID" value="PHAVU_008G080700g"/>
</dbReference>
<accession>V7B2I8</accession>
<organism evidence="1 2">
    <name type="scientific">Phaseolus vulgaris</name>
    <name type="common">Kidney bean</name>
    <name type="synonym">French bean</name>
    <dbReference type="NCBI Taxonomy" id="3885"/>
    <lineage>
        <taxon>Eukaryota</taxon>
        <taxon>Viridiplantae</taxon>
        <taxon>Streptophyta</taxon>
        <taxon>Embryophyta</taxon>
        <taxon>Tracheophyta</taxon>
        <taxon>Spermatophyta</taxon>
        <taxon>Magnoliopsida</taxon>
        <taxon>eudicotyledons</taxon>
        <taxon>Gunneridae</taxon>
        <taxon>Pentapetalae</taxon>
        <taxon>rosids</taxon>
        <taxon>fabids</taxon>
        <taxon>Fabales</taxon>
        <taxon>Fabaceae</taxon>
        <taxon>Papilionoideae</taxon>
        <taxon>50 kb inversion clade</taxon>
        <taxon>NPAAA clade</taxon>
        <taxon>indigoferoid/millettioid clade</taxon>
        <taxon>Phaseoleae</taxon>
        <taxon>Phaseolus</taxon>
    </lineage>
</organism>
<dbReference type="Proteomes" id="UP000000226">
    <property type="component" value="Chromosome 8"/>
</dbReference>
<proteinExistence type="predicted"/>
<protein>
    <submittedName>
        <fullName evidence="1">Uncharacterized protein</fullName>
    </submittedName>
</protein>
<reference evidence="2" key="1">
    <citation type="journal article" date="2014" name="Nat. Genet.">
        <title>A reference genome for common bean and genome-wide analysis of dual domestications.</title>
        <authorList>
            <person name="Schmutz J."/>
            <person name="McClean P.E."/>
            <person name="Mamidi S."/>
            <person name="Wu G.A."/>
            <person name="Cannon S.B."/>
            <person name="Grimwood J."/>
            <person name="Jenkins J."/>
            <person name="Shu S."/>
            <person name="Song Q."/>
            <person name="Chavarro C."/>
            <person name="Torres-Torres M."/>
            <person name="Geffroy V."/>
            <person name="Moghaddam S.M."/>
            <person name="Gao D."/>
            <person name="Abernathy B."/>
            <person name="Barry K."/>
            <person name="Blair M."/>
            <person name="Brick M.A."/>
            <person name="Chovatia M."/>
            <person name="Gepts P."/>
            <person name="Goodstein D.M."/>
            <person name="Gonzales M."/>
            <person name="Hellsten U."/>
            <person name="Hyten D.L."/>
            <person name="Jia G."/>
            <person name="Kelly J.D."/>
            <person name="Kudrna D."/>
            <person name="Lee R."/>
            <person name="Richard M.M."/>
            <person name="Miklas P.N."/>
            <person name="Osorno J.M."/>
            <person name="Rodrigues J."/>
            <person name="Thareau V."/>
            <person name="Urrea C.A."/>
            <person name="Wang M."/>
            <person name="Yu Y."/>
            <person name="Zhang M."/>
            <person name="Wing R.A."/>
            <person name="Cregan P.B."/>
            <person name="Rokhsar D.S."/>
            <person name="Jackson S.A."/>
        </authorList>
    </citation>
    <scope>NUCLEOTIDE SEQUENCE [LARGE SCALE GENOMIC DNA]</scope>
    <source>
        <strain evidence="2">cv. G19833</strain>
    </source>
</reference>
<name>V7B2I8_PHAVU</name>